<organism evidence="1 2">
    <name type="scientific">Trichoderma harzianum CBS 226.95</name>
    <dbReference type="NCBI Taxonomy" id="983964"/>
    <lineage>
        <taxon>Eukaryota</taxon>
        <taxon>Fungi</taxon>
        <taxon>Dikarya</taxon>
        <taxon>Ascomycota</taxon>
        <taxon>Pezizomycotina</taxon>
        <taxon>Sordariomycetes</taxon>
        <taxon>Hypocreomycetidae</taxon>
        <taxon>Hypocreales</taxon>
        <taxon>Hypocreaceae</taxon>
        <taxon>Trichoderma</taxon>
    </lineage>
</organism>
<evidence type="ECO:0000313" key="2">
    <source>
        <dbReference type="Proteomes" id="UP000241690"/>
    </source>
</evidence>
<reference evidence="1 2" key="1">
    <citation type="submission" date="2016-07" db="EMBL/GenBank/DDBJ databases">
        <title>Multiple horizontal gene transfer events from other fungi enriched the ability of initially mycotrophic Trichoderma (Ascomycota) to feed on dead plant biomass.</title>
        <authorList>
            <consortium name="DOE Joint Genome Institute"/>
            <person name="Aerts A."/>
            <person name="Atanasova L."/>
            <person name="Chenthamara K."/>
            <person name="Zhang J."/>
            <person name="Grujic M."/>
            <person name="Henrissat B."/>
            <person name="Kuo A."/>
            <person name="Salamov A."/>
            <person name="Lipzen A."/>
            <person name="Labutti K."/>
            <person name="Barry K."/>
            <person name="Miao Y."/>
            <person name="Rahimi M.J."/>
            <person name="Shen Q."/>
            <person name="Grigoriev I.V."/>
            <person name="Kubicek C.P."/>
            <person name="Druzhinina I.S."/>
        </authorList>
    </citation>
    <scope>NUCLEOTIDE SEQUENCE [LARGE SCALE GENOMIC DNA]</scope>
    <source>
        <strain evidence="1 2">CBS 226.95</strain>
    </source>
</reference>
<dbReference type="Gene3D" id="1.10.3210.10">
    <property type="entry name" value="Hypothetical protein af1432"/>
    <property type="match status" value="1"/>
</dbReference>
<evidence type="ECO:0000313" key="1">
    <source>
        <dbReference type="EMBL" id="PTB60984.1"/>
    </source>
</evidence>
<keyword evidence="2" id="KW-1185">Reference proteome</keyword>
<dbReference type="STRING" id="983964.A0A2T4AV89"/>
<dbReference type="EMBL" id="KZ679675">
    <property type="protein sequence ID" value="PTB60984.1"/>
    <property type="molecule type" value="Genomic_DNA"/>
</dbReference>
<accession>A0A2T4AV89</accession>
<dbReference type="PANTHER" id="PTHR35569">
    <property type="entry name" value="CYANAMIDE HYDRATASE DDI2-RELATED"/>
    <property type="match status" value="1"/>
</dbReference>
<proteinExistence type="predicted"/>
<dbReference type="PANTHER" id="PTHR35569:SF1">
    <property type="entry name" value="CYANAMIDE HYDRATASE DDI2-RELATED"/>
    <property type="match status" value="1"/>
</dbReference>
<protein>
    <submittedName>
        <fullName evidence="1">Uncharacterized protein</fullName>
    </submittedName>
</protein>
<sequence>MAQVPETTIAGVTVIDTPIVQAAQKYARAHLNDMGFNHVMRSWILGVVVYKKLHEAGAISEIDLEVHAVSAILHDLGWDITGELVSQDKRFEVDGAEAACNWIKKEQQNGKAENWDDFRIRLVWDAIALHTTPSIALHKEQVIKVCALGIAADFRGPALDENGTISEEVYNAVNKRFPRLDLGGGLREIICGFCRSKPQTTYGGYSLRYNFQMEYGKRFVEGYTTEGRLLFDAAQATPSK</sequence>
<gene>
    <name evidence="1" type="ORF">M431DRAFT_104991</name>
</gene>
<dbReference type="SUPFAM" id="SSF109604">
    <property type="entry name" value="HD-domain/PDEase-like"/>
    <property type="match status" value="1"/>
</dbReference>
<name>A0A2T4AV89_TRIHA</name>
<dbReference type="Proteomes" id="UP000241690">
    <property type="component" value="Unassembled WGS sequence"/>
</dbReference>
<dbReference type="AlphaFoldDB" id="A0A2T4AV89"/>
<dbReference type="GeneID" id="36620120"/>
<dbReference type="RefSeq" id="XP_024780661.1">
    <property type="nucleotide sequence ID" value="XM_024911561.1"/>
</dbReference>